<accession>A0A1I3X8X8</accession>
<keyword evidence="8" id="KW-1185">Reference proteome</keyword>
<dbReference type="SUPFAM" id="SSF100879">
    <property type="entry name" value="Lesion bypass DNA polymerase (Y-family), little finger domain"/>
    <property type="match status" value="1"/>
</dbReference>
<dbReference type="PROSITE" id="PS50173">
    <property type="entry name" value="UMUC"/>
    <property type="match status" value="1"/>
</dbReference>
<dbReference type="InterPro" id="IPR036775">
    <property type="entry name" value="DNA_pol_Y-fam_lit_finger_sf"/>
</dbReference>
<dbReference type="GO" id="GO:0009432">
    <property type="term" value="P:SOS response"/>
    <property type="evidence" value="ECO:0007669"/>
    <property type="project" value="UniProtKB-KW"/>
</dbReference>
<protein>
    <submittedName>
        <fullName evidence="7">DNA polymerase V</fullName>
    </submittedName>
</protein>
<dbReference type="GO" id="GO:0003887">
    <property type="term" value="F:DNA-directed DNA polymerase activity"/>
    <property type="evidence" value="ECO:0007669"/>
    <property type="project" value="TreeGrafter"/>
</dbReference>
<dbReference type="Gene3D" id="3.30.1490.100">
    <property type="entry name" value="DNA polymerase, Y-family, little finger domain"/>
    <property type="match status" value="1"/>
</dbReference>
<dbReference type="PANTHER" id="PTHR11076:SF34">
    <property type="entry name" value="PROTEIN UMUC"/>
    <property type="match status" value="1"/>
</dbReference>
<dbReference type="SUPFAM" id="SSF56672">
    <property type="entry name" value="DNA/RNA polymerases"/>
    <property type="match status" value="1"/>
</dbReference>
<dbReference type="RefSeq" id="WP_092376887.1">
    <property type="nucleotide sequence ID" value="NZ_FORX01000015.1"/>
</dbReference>
<evidence type="ECO:0000256" key="3">
    <source>
        <dbReference type="ARBA" id="ARBA00023199"/>
    </source>
</evidence>
<dbReference type="EMBL" id="FORX01000015">
    <property type="protein sequence ID" value="SFK15366.1"/>
    <property type="molecule type" value="Genomic_DNA"/>
</dbReference>
<proteinExistence type="inferred from homology"/>
<dbReference type="GO" id="GO:0003684">
    <property type="term" value="F:damaged DNA binding"/>
    <property type="evidence" value="ECO:0007669"/>
    <property type="project" value="InterPro"/>
</dbReference>
<dbReference type="STRING" id="52560.SAMN04488082_11580"/>
<evidence type="ECO:0000313" key="8">
    <source>
        <dbReference type="Proteomes" id="UP000198635"/>
    </source>
</evidence>
<keyword evidence="2" id="KW-0227">DNA damage</keyword>
<gene>
    <name evidence="7" type="ORF">SAMN04488082_11580</name>
</gene>
<dbReference type="InterPro" id="IPR025188">
    <property type="entry name" value="DUF4113"/>
</dbReference>
<dbReference type="OrthoDB" id="9808813at2"/>
<evidence type="ECO:0000256" key="5">
    <source>
        <dbReference type="ARBA" id="ARBA00023236"/>
    </source>
</evidence>
<evidence type="ECO:0000259" key="6">
    <source>
        <dbReference type="PROSITE" id="PS50173"/>
    </source>
</evidence>
<dbReference type="InterPro" id="IPR017961">
    <property type="entry name" value="DNA_pol_Y-fam_little_finger"/>
</dbReference>
<keyword evidence="4" id="KW-0234">DNA repair</keyword>
<dbReference type="PANTHER" id="PTHR11076">
    <property type="entry name" value="DNA REPAIR POLYMERASE UMUC / TRANSFERASE FAMILY MEMBER"/>
    <property type="match status" value="1"/>
</dbReference>
<evidence type="ECO:0000313" key="7">
    <source>
        <dbReference type="EMBL" id="SFK15366.1"/>
    </source>
</evidence>
<dbReference type="Gene3D" id="3.40.1170.60">
    <property type="match status" value="1"/>
</dbReference>
<keyword evidence="5" id="KW-0742">SOS response</keyword>
<comment type="similarity">
    <text evidence="1">Belongs to the DNA polymerase type-Y family.</text>
</comment>
<dbReference type="Pfam" id="PF13438">
    <property type="entry name" value="DUF4113"/>
    <property type="match status" value="1"/>
</dbReference>
<dbReference type="AlphaFoldDB" id="A0A1I3X8X8"/>
<feature type="domain" description="UmuC" evidence="6">
    <location>
        <begin position="10"/>
        <end position="194"/>
    </location>
</feature>
<sequence>MIAAQSRDFFAMVDCNNFYVSCERVFQPALEGKPVVVLSNNDGCVIARSNEAKALGIAMGEPAFKRKAFFAGNGVRIFSSNYALYGDMSARVMQVLAGFSPEVEIYSIDESFLLLRAMSPARLVQIADDIRQTVHKWTGIPVCVGIARTKTLAKVANRLAKKTPASNGVWLLDETQDIERQLAKIDVGDVWGIGRRYSRLLKASGINTADKLEQAPRDWVKKNLTIAGLHTVLELGQIPCVAFEEVPPTAKSLVCSRSFGTRIAELDSLEEALSAYVQRAAEKLRVKKLLAGVVQVFVETSRFHPDPQYNGSGSQALAVPTSYTPILHAQALRILRRIYREGFRYQKVGVMFLELVPENNRQLSFMEPSGEERRKQQALMNVLDKANDRYGRKILTLASSGVGHKPWHMRQERKSPRYTTCWAELPPVK</sequence>
<reference evidence="8" key="1">
    <citation type="submission" date="2016-10" db="EMBL/GenBank/DDBJ databases">
        <authorList>
            <person name="Varghese N."/>
            <person name="Submissions S."/>
        </authorList>
    </citation>
    <scope>NUCLEOTIDE SEQUENCE [LARGE SCALE GENOMIC DNA]</scope>
    <source>
        <strain evidence="8">DSM 5918</strain>
    </source>
</reference>
<keyword evidence="3" id="KW-0741">SOS mutagenesis</keyword>
<dbReference type="Gene3D" id="1.10.150.20">
    <property type="entry name" value="5' to 3' exonuclease, C-terminal subdomain"/>
    <property type="match status" value="1"/>
</dbReference>
<evidence type="ECO:0000256" key="4">
    <source>
        <dbReference type="ARBA" id="ARBA00023204"/>
    </source>
</evidence>
<dbReference type="GO" id="GO:0042276">
    <property type="term" value="P:error-prone translesion synthesis"/>
    <property type="evidence" value="ECO:0007669"/>
    <property type="project" value="TreeGrafter"/>
</dbReference>
<dbReference type="Pfam" id="PF11799">
    <property type="entry name" value="IMS_C"/>
    <property type="match status" value="1"/>
</dbReference>
<dbReference type="InterPro" id="IPR050116">
    <property type="entry name" value="DNA_polymerase-Y"/>
</dbReference>
<dbReference type="Proteomes" id="UP000198635">
    <property type="component" value="Unassembled WGS sequence"/>
</dbReference>
<dbReference type="Pfam" id="PF00817">
    <property type="entry name" value="IMS"/>
    <property type="match status" value="1"/>
</dbReference>
<dbReference type="InterPro" id="IPR043128">
    <property type="entry name" value="Rev_trsase/Diguanyl_cyclase"/>
</dbReference>
<name>A0A1I3X8X8_9BACT</name>
<dbReference type="Gene3D" id="3.30.70.270">
    <property type="match status" value="1"/>
</dbReference>
<evidence type="ECO:0000256" key="1">
    <source>
        <dbReference type="ARBA" id="ARBA00010945"/>
    </source>
</evidence>
<evidence type="ECO:0000256" key="2">
    <source>
        <dbReference type="ARBA" id="ARBA00022763"/>
    </source>
</evidence>
<organism evidence="7 8">
    <name type="scientific">Desulfomicrobium apsheronum</name>
    <dbReference type="NCBI Taxonomy" id="52560"/>
    <lineage>
        <taxon>Bacteria</taxon>
        <taxon>Pseudomonadati</taxon>
        <taxon>Thermodesulfobacteriota</taxon>
        <taxon>Desulfovibrionia</taxon>
        <taxon>Desulfovibrionales</taxon>
        <taxon>Desulfomicrobiaceae</taxon>
        <taxon>Desulfomicrobium</taxon>
    </lineage>
</organism>
<dbReference type="GO" id="GO:0005829">
    <property type="term" value="C:cytosol"/>
    <property type="evidence" value="ECO:0007669"/>
    <property type="project" value="TreeGrafter"/>
</dbReference>
<dbReference type="InterPro" id="IPR001126">
    <property type="entry name" value="UmuC"/>
</dbReference>
<dbReference type="InterPro" id="IPR043502">
    <property type="entry name" value="DNA/RNA_pol_sf"/>
</dbReference>
<dbReference type="GO" id="GO:0006281">
    <property type="term" value="P:DNA repair"/>
    <property type="evidence" value="ECO:0007669"/>
    <property type="project" value="UniProtKB-KW"/>
</dbReference>
<dbReference type="CDD" id="cd01700">
    <property type="entry name" value="PolY_Pol_V_umuC"/>
    <property type="match status" value="1"/>
</dbReference>